<dbReference type="Proteomes" id="UP000028933">
    <property type="component" value="Chromosome"/>
</dbReference>
<dbReference type="InterPro" id="IPR011990">
    <property type="entry name" value="TPR-like_helical_dom_sf"/>
</dbReference>
<dbReference type="STRING" id="1338011.BD94_3773"/>
<evidence type="ECO:0000313" key="9">
    <source>
        <dbReference type="Proteomes" id="UP000028933"/>
    </source>
</evidence>
<evidence type="ECO:0000256" key="4">
    <source>
        <dbReference type="ARBA" id="ARBA00023136"/>
    </source>
</evidence>
<dbReference type="Pfam" id="PF14322">
    <property type="entry name" value="SusD-like_3"/>
    <property type="match status" value="1"/>
</dbReference>
<evidence type="ECO:0000259" key="7">
    <source>
        <dbReference type="Pfam" id="PF14322"/>
    </source>
</evidence>
<dbReference type="eggNOG" id="COG3193">
    <property type="taxonomic scope" value="Bacteria"/>
</dbReference>
<dbReference type="AlphaFoldDB" id="A0A077EM31"/>
<dbReference type="RefSeq" id="WP_024564020.1">
    <property type="nucleotide sequence ID" value="NZ_CP007547.1"/>
</dbReference>
<dbReference type="InterPro" id="IPR012944">
    <property type="entry name" value="SusD_RagB_dom"/>
</dbReference>
<evidence type="ECO:0000259" key="6">
    <source>
        <dbReference type="Pfam" id="PF07980"/>
    </source>
</evidence>
<evidence type="ECO:0000313" key="8">
    <source>
        <dbReference type="EMBL" id="AIL47548.1"/>
    </source>
</evidence>
<dbReference type="InterPro" id="IPR033985">
    <property type="entry name" value="SusD-like_N"/>
</dbReference>
<organism evidence="8 9">
    <name type="scientific">Elizabethkingia anophelis NUHP1</name>
    <dbReference type="NCBI Taxonomy" id="1338011"/>
    <lineage>
        <taxon>Bacteria</taxon>
        <taxon>Pseudomonadati</taxon>
        <taxon>Bacteroidota</taxon>
        <taxon>Flavobacteriia</taxon>
        <taxon>Flavobacteriales</taxon>
        <taxon>Weeksellaceae</taxon>
        <taxon>Elizabethkingia</taxon>
    </lineage>
</organism>
<dbReference type="PROSITE" id="PS51257">
    <property type="entry name" value="PROKAR_LIPOPROTEIN"/>
    <property type="match status" value="1"/>
</dbReference>
<evidence type="ECO:0000256" key="5">
    <source>
        <dbReference type="ARBA" id="ARBA00023237"/>
    </source>
</evidence>
<feature type="domain" description="SusD-like N-terminal" evidence="7">
    <location>
        <begin position="68"/>
        <end position="231"/>
    </location>
</feature>
<keyword evidence="3" id="KW-0732">Signal</keyword>
<keyword evidence="5" id="KW-0998">Cell outer membrane</keyword>
<dbReference type="EMBL" id="CP007547">
    <property type="protein sequence ID" value="AIL47548.1"/>
    <property type="molecule type" value="Genomic_DNA"/>
</dbReference>
<comment type="similarity">
    <text evidence="2">Belongs to the SusD family.</text>
</comment>
<proteinExistence type="inferred from homology"/>
<reference evidence="8" key="1">
    <citation type="journal article" date="2013" name="Lancet">
        <title>First case of E anophelis outbreak in an intensive-care unit.</title>
        <authorList>
            <person name="Teo J."/>
            <person name="Tan S.Y."/>
            <person name="Tay M."/>
            <person name="Ding Y."/>
            <person name="Kjelleberg S."/>
            <person name="Givskov M."/>
            <person name="Lin R.T."/>
            <person name="Yang L."/>
        </authorList>
    </citation>
    <scope>NUCLEOTIDE SEQUENCE [LARGE SCALE GENOMIC DNA]</scope>
    <source>
        <strain evidence="8">NUHP1</strain>
    </source>
</reference>
<keyword evidence="4" id="KW-0472">Membrane</keyword>
<evidence type="ECO:0000256" key="2">
    <source>
        <dbReference type="ARBA" id="ARBA00006275"/>
    </source>
</evidence>
<protein>
    <submittedName>
        <fullName evidence="8">Uncharacterized protein</fullName>
    </submittedName>
</protein>
<accession>A0A077EM31</accession>
<gene>
    <name evidence="8" type="ORF">BD94_3773</name>
</gene>
<feature type="domain" description="RagB/SusD" evidence="6">
    <location>
        <begin position="309"/>
        <end position="468"/>
    </location>
</feature>
<dbReference type="GO" id="GO:0009279">
    <property type="term" value="C:cell outer membrane"/>
    <property type="evidence" value="ECO:0007669"/>
    <property type="project" value="UniProtKB-SubCell"/>
</dbReference>
<sequence>MKNIKYIITIIGLFITVLACSEEYLNEPKPTDVVSPDIVYGSYEGAKAHIAGILRRTRGQFLNTENGNMGSMYFAREVKGNISALSGSWFRNDYENNFREPNSSRSQFSWNFPYYLINQVNSFIEGVEASTAISEDNKKILLGQAYTMRAYFYFELSLEFQHTYTYDPNLQAPPIYTKSNATAGQAMSTMKDMYKLITDDLERAISIGSLNRDNRSYFSKAVSYGTAARVYQVMGNWPKAQEYANKAYGGNVDVVLSPQFYASGFDDMNRGNEWLLADPQQADQSSYYWLAPHAFYTRTESAYNNTFINKSFVALFSPTDVRNQFFKTGAGITDYREWYTRKFKFAFTSHLVLMRTPEMILIEAEAMYKQGNDAGAHSLLYKLQKNRDAQAVKSSNVGAALYEEILTERKKELYGEIGVEWYDAKRLRRGLPRDIWHRVNLSNNPMLPDDKRFFLKIPQSEIDANPNIPKDINNNR</sequence>
<dbReference type="SUPFAM" id="SSF48452">
    <property type="entry name" value="TPR-like"/>
    <property type="match status" value="1"/>
</dbReference>
<name>A0A077EM31_9FLAO</name>
<dbReference type="HOGENOM" id="CLU_015553_3_2_10"/>
<dbReference type="Gene3D" id="1.25.40.390">
    <property type="match status" value="1"/>
</dbReference>
<comment type="subcellular location">
    <subcellularLocation>
        <location evidence="1">Cell outer membrane</location>
    </subcellularLocation>
</comment>
<dbReference type="KEGG" id="eao:BD94_3773"/>
<dbReference type="Pfam" id="PF07980">
    <property type="entry name" value="SusD_RagB"/>
    <property type="match status" value="1"/>
</dbReference>
<reference evidence="8" key="2">
    <citation type="journal article" date="2015" name="Genome Biol. Evol.">
        <title>Complete Genome Sequence and Transcriptomic Analysis of the Novel Pathogen Elizabethkingia anophelis in Response to Oxidative Stress.</title>
        <authorList>
            <person name="Li Y."/>
            <person name="Liu Y."/>
            <person name="Chew S.C."/>
            <person name="Tay M."/>
            <person name="Salido M.M."/>
            <person name="Teo J."/>
            <person name="Lauro F.M."/>
            <person name="Givskov M."/>
            <person name="Yang L."/>
        </authorList>
    </citation>
    <scope>NUCLEOTIDE SEQUENCE</scope>
    <source>
        <strain evidence="8">NUHP1</strain>
    </source>
</reference>
<evidence type="ECO:0000256" key="1">
    <source>
        <dbReference type="ARBA" id="ARBA00004442"/>
    </source>
</evidence>
<evidence type="ECO:0000256" key="3">
    <source>
        <dbReference type="ARBA" id="ARBA00022729"/>
    </source>
</evidence>